<dbReference type="InterPro" id="IPR015915">
    <property type="entry name" value="Kelch-typ_b-propeller"/>
</dbReference>
<dbReference type="AlphaFoldDB" id="A0AAN6P4M2"/>
<dbReference type="PANTHER" id="PTHR47435">
    <property type="entry name" value="KELCH REPEAT PROTEIN (AFU_ORTHOLOGUE AFUA_5G12780)"/>
    <property type="match status" value="1"/>
</dbReference>
<evidence type="ECO:0000313" key="5">
    <source>
        <dbReference type="Proteomes" id="UP001303115"/>
    </source>
</evidence>
<dbReference type="SUPFAM" id="SSF117281">
    <property type="entry name" value="Kelch motif"/>
    <property type="match status" value="1"/>
</dbReference>
<keyword evidence="2" id="KW-0408">Iron</keyword>
<keyword evidence="3" id="KW-0732">Signal</keyword>
<evidence type="ECO:0000256" key="2">
    <source>
        <dbReference type="ARBA" id="ARBA00023004"/>
    </source>
</evidence>
<keyword evidence="1" id="KW-0677">Repeat</keyword>
<comment type="caution">
    <text evidence="4">The sequence shown here is derived from an EMBL/GenBank/DDBJ whole genome shotgun (WGS) entry which is preliminary data.</text>
</comment>
<keyword evidence="5" id="KW-1185">Reference proteome</keyword>
<sequence length="294" mass="33089">MRRRKIGVLAPVLCLAVHRATADVPQNPRDNFCRRIGHQTTFIDDKLYIDSSFVNFDTFPTDNKTYPNTWLGFQDFDNLTLRSDDALWPNLNIGLNKDPNTIPTVHGGALWGDSVNKRFFLFGGENTKGVASTDFHLLSYDILNDEWDDFGPPDMPNPPNISSYGAGVGVSETGQGYYYGGWISNASMRGWTQDRTMSSAFYKYEYDTNATTGAKPPDELPRAEGAMVWIPAGYTELLIYFFQQRPALFSAAESTELHSLQNEQSRQHDRLCRAGTALQLSHWEMHVLVGSNLL</sequence>
<gene>
    <name evidence="4" type="ORF">C8A01DRAFT_21140</name>
</gene>
<protein>
    <recommendedName>
        <fullName evidence="6">Kelch repeat-containing protein</fullName>
    </recommendedName>
</protein>
<evidence type="ECO:0000256" key="1">
    <source>
        <dbReference type="ARBA" id="ARBA00022737"/>
    </source>
</evidence>
<dbReference type="EMBL" id="MU854727">
    <property type="protein sequence ID" value="KAK4031684.1"/>
    <property type="molecule type" value="Genomic_DNA"/>
</dbReference>
<dbReference type="GO" id="GO:0019760">
    <property type="term" value="P:glucosinolate metabolic process"/>
    <property type="evidence" value="ECO:0007669"/>
    <property type="project" value="UniProtKB-ARBA"/>
</dbReference>
<name>A0AAN6P4M2_9PEZI</name>
<dbReference type="Gene3D" id="2.120.10.80">
    <property type="entry name" value="Kelch-type beta propeller"/>
    <property type="match status" value="1"/>
</dbReference>
<evidence type="ECO:0000313" key="4">
    <source>
        <dbReference type="EMBL" id="KAK4031684.1"/>
    </source>
</evidence>
<organism evidence="4 5">
    <name type="scientific">Parachaetomium inaequale</name>
    <dbReference type="NCBI Taxonomy" id="2588326"/>
    <lineage>
        <taxon>Eukaryota</taxon>
        <taxon>Fungi</taxon>
        <taxon>Dikarya</taxon>
        <taxon>Ascomycota</taxon>
        <taxon>Pezizomycotina</taxon>
        <taxon>Sordariomycetes</taxon>
        <taxon>Sordariomycetidae</taxon>
        <taxon>Sordariales</taxon>
        <taxon>Chaetomiaceae</taxon>
        <taxon>Parachaetomium</taxon>
    </lineage>
</organism>
<feature type="chain" id="PRO_5042820150" description="Kelch repeat-containing protein" evidence="3">
    <location>
        <begin position="23"/>
        <end position="294"/>
    </location>
</feature>
<accession>A0AAN6P4M2</accession>
<evidence type="ECO:0000256" key="3">
    <source>
        <dbReference type="SAM" id="SignalP"/>
    </source>
</evidence>
<proteinExistence type="predicted"/>
<dbReference type="PANTHER" id="PTHR47435:SF4">
    <property type="entry name" value="KELCH REPEAT PROTEIN (AFU_ORTHOLOGUE AFUA_5G12780)"/>
    <property type="match status" value="1"/>
</dbReference>
<evidence type="ECO:0008006" key="6">
    <source>
        <dbReference type="Google" id="ProtNLM"/>
    </source>
</evidence>
<reference evidence="5" key="1">
    <citation type="journal article" date="2023" name="Mol. Phylogenet. Evol.">
        <title>Genome-scale phylogeny and comparative genomics of the fungal order Sordariales.</title>
        <authorList>
            <person name="Hensen N."/>
            <person name="Bonometti L."/>
            <person name="Westerberg I."/>
            <person name="Brannstrom I.O."/>
            <person name="Guillou S."/>
            <person name="Cros-Aarteil S."/>
            <person name="Calhoun S."/>
            <person name="Haridas S."/>
            <person name="Kuo A."/>
            <person name="Mondo S."/>
            <person name="Pangilinan J."/>
            <person name="Riley R."/>
            <person name="LaButti K."/>
            <person name="Andreopoulos B."/>
            <person name="Lipzen A."/>
            <person name="Chen C."/>
            <person name="Yan M."/>
            <person name="Daum C."/>
            <person name="Ng V."/>
            <person name="Clum A."/>
            <person name="Steindorff A."/>
            <person name="Ohm R.A."/>
            <person name="Martin F."/>
            <person name="Silar P."/>
            <person name="Natvig D.O."/>
            <person name="Lalanne C."/>
            <person name="Gautier V."/>
            <person name="Ament-Velasquez S.L."/>
            <person name="Kruys A."/>
            <person name="Hutchinson M.I."/>
            <person name="Powell A.J."/>
            <person name="Barry K."/>
            <person name="Miller A.N."/>
            <person name="Grigoriev I.V."/>
            <person name="Debuchy R."/>
            <person name="Gladieux P."/>
            <person name="Hiltunen Thoren M."/>
            <person name="Johannesson H."/>
        </authorList>
    </citation>
    <scope>NUCLEOTIDE SEQUENCE [LARGE SCALE GENOMIC DNA]</scope>
    <source>
        <strain evidence="5">CBS 284.82</strain>
    </source>
</reference>
<dbReference type="Proteomes" id="UP001303115">
    <property type="component" value="Unassembled WGS sequence"/>
</dbReference>
<feature type="signal peptide" evidence="3">
    <location>
        <begin position="1"/>
        <end position="22"/>
    </location>
</feature>